<gene>
    <name evidence="2" type="ORF">CC1G_12397</name>
</gene>
<evidence type="ECO:0000313" key="3">
    <source>
        <dbReference type="Proteomes" id="UP000001861"/>
    </source>
</evidence>
<name>A8P351_COPC7</name>
<sequence length="99" mass="11269">MPKATNKTAKATGNEEMKPGHEHLHAAMASIQKAEKSLLQARAHIKKWEKYCKYEGTITRCEDMLADFDELDGRLAEVKETIQWDIDDMDEDDCGHCCV</sequence>
<dbReference type="RefSeq" id="XP_001838473.1">
    <property type="nucleotide sequence ID" value="XM_001838421.1"/>
</dbReference>
<accession>A8P351</accession>
<dbReference type="AlphaFoldDB" id="A8P351"/>
<comment type="caution">
    <text evidence="2">The sequence shown here is derived from an EMBL/GenBank/DDBJ whole genome shotgun (WGS) entry which is preliminary data.</text>
</comment>
<feature type="region of interest" description="Disordered" evidence="1">
    <location>
        <begin position="1"/>
        <end position="20"/>
    </location>
</feature>
<proteinExistence type="predicted"/>
<dbReference type="EMBL" id="AACS02000004">
    <property type="protein sequence ID" value="EAU83336.1"/>
    <property type="molecule type" value="Genomic_DNA"/>
</dbReference>
<keyword evidence="3" id="KW-1185">Reference proteome</keyword>
<organism evidence="2 3">
    <name type="scientific">Coprinopsis cinerea (strain Okayama-7 / 130 / ATCC MYA-4618 / FGSC 9003)</name>
    <name type="common">Inky cap fungus</name>
    <name type="synonym">Hormographiella aspergillata</name>
    <dbReference type="NCBI Taxonomy" id="240176"/>
    <lineage>
        <taxon>Eukaryota</taxon>
        <taxon>Fungi</taxon>
        <taxon>Dikarya</taxon>
        <taxon>Basidiomycota</taxon>
        <taxon>Agaricomycotina</taxon>
        <taxon>Agaricomycetes</taxon>
        <taxon>Agaricomycetidae</taxon>
        <taxon>Agaricales</taxon>
        <taxon>Agaricineae</taxon>
        <taxon>Psathyrellaceae</taxon>
        <taxon>Coprinopsis</taxon>
    </lineage>
</organism>
<reference evidence="2 3" key="1">
    <citation type="journal article" date="2010" name="Proc. Natl. Acad. Sci. U.S.A.">
        <title>Insights into evolution of multicellular fungi from the assembled chromosomes of the mushroom Coprinopsis cinerea (Coprinus cinereus).</title>
        <authorList>
            <person name="Stajich J.E."/>
            <person name="Wilke S.K."/>
            <person name="Ahren D."/>
            <person name="Au C.H."/>
            <person name="Birren B.W."/>
            <person name="Borodovsky M."/>
            <person name="Burns C."/>
            <person name="Canback B."/>
            <person name="Casselton L.A."/>
            <person name="Cheng C.K."/>
            <person name="Deng J."/>
            <person name="Dietrich F.S."/>
            <person name="Fargo D.C."/>
            <person name="Farman M.L."/>
            <person name="Gathman A.C."/>
            <person name="Goldberg J."/>
            <person name="Guigo R."/>
            <person name="Hoegger P.J."/>
            <person name="Hooker J.B."/>
            <person name="Huggins A."/>
            <person name="James T.Y."/>
            <person name="Kamada T."/>
            <person name="Kilaru S."/>
            <person name="Kodira C."/>
            <person name="Kues U."/>
            <person name="Kupfer D."/>
            <person name="Kwan H.S."/>
            <person name="Lomsadze A."/>
            <person name="Li W."/>
            <person name="Lilly W.W."/>
            <person name="Ma L.J."/>
            <person name="Mackey A.J."/>
            <person name="Manning G."/>
            <person name="Martin F."/>
            <person name="Muraguchi H."/>
            <person name="Natvig D.O."/>
            <person name="Palmerini H."/>
            <person name="Ramesh M.A."/>
            <person name="Rehmeyer C.J."/>
            <person name="Roe B.A."/>
            <person name="Shenoy N."/>
            <person name="Stanke M."/>
            <person name="Ter-Hovhannisyan V."/>
            <person name="Tunlid A."/>
            <person name="Velagapudi R."/>
            <person name="Vision T.J."/>
            <person name="Zeng Q."/>
            <person name="Zolan M.E."/>
            <person name="Pukkila P.J."/>
        </authorList>
    </citation>
    <scope>NUCLEOTIDE SEQUENCE [LARGE SCALE GENOMIC DNA]</scope>
    <source>
        <strain evidence="3">Okayama-7 / 130 / ATCC MYA-4618 / FGSC 9003</strain>
    </source>
</reference>
<dbReference type="InParanoid" id="A8P351"/>
<dbReference type="GeneID" id="6015066"/>
<feature type="compositionally biased region" description="Polar residues" evidence="1">
    <location>
        <begin position="1"/>
        <end position="11"/>
    </location>
</feature>
<dbReference type="VEuPathDB" id="FungiDB:CC1G_12397"/>
<evidence type="ECO:0000256" key="1">
    <source>
        <dbReference type="SAM" id="MobiDB-lite"/>
    </source>
</evidence>
<protein>
    <submittedName>
        <fullName evidence="2">Uncharacterized protein</fullName>
    </submittedName>
</protein>
<evidence type="ECO:0000313" key="2">
    <source>
        <dbReference type="EMBL" id="EAU83336.1"/>
    </source>
</evidence>
<dbReference type="KEGG" id="cci:CC1G_12397"/>
<dbReference type="Proteomes" id="UP000001861">
    <property type="component" value="Unassembled WGS sequence"/>
</dbReference>